<dbReference type="Gene3D" id="2.60.120.10">
    <property type="entry name" value="Jelly Rolls"/>
    <property type="match status" value="2"/>
</dbReference>
<dbReference type="PANTHER" id="PTHR23011">
    <property type="entry name" value="CYCLIC NUCLEOTIDE-BINDING DOMAIN CONTAINING PROTEIN"/>
    <property type="match status" value="1"/>
</dbReference>
<feature type="compositionally biased region" description="Basic and acidic residues" evidence="1">
    <location>
        <begin position="97"/>
        <end position="106"/>
    </location>
</feature>
<feature type="region of interest" description="Disordered" evidence="1">
    <location>
        <begin position="97"/>
        <end position="156"/>
    </location>
</feature>
<dbReference type="OrthoDB" id="417078at2759"/>
<feature type="compositionally biased region" description="Acidic residues" evidence="1">
    <location>
        <begin position="107"/>
        <end position="122"/>
    </location>
</feature>
<dbReference type="InterPro" id="IPR014710">
    <property type="entry name" value="RmlC-like_jellyroll"/>
</dbReference>
<sequence>MEGKLPRTDDPTINAYLDKHGIDQVIFELYKQVCKDQPTDLLAFLIEQFSTKSDHAAAILRGEATYEPPAQVSKYDLPLPEPEVETDAEITIDSKMDTHPEPKVEEQPPEQDFGDFDMESSDGLEPVDPAILRARRPTISIRSDTRPSTLPSNERSPEELDLILHALDASPLTTDYDKDLKTSLAKILEVYTVPPGTLLIRQGDPGDYFYILNMGHCIVYKRPKDGPDGAETTSVIPDNLLDEDACAKAFGSKVNEVCSGMGVGDLALLYGAPRAATVITDVESTFWRIEGSDFRVFVREQREEEIRRNQGFLSGVELLKPLNADAIFALAQACKTERYSSGEAIITQGDVGESFYFIVAGDVVVEASGRCVAELHAGEYFGEAALLTNAPRNATCRALVDVTVAVLDRESLDNLLGPLKSMITCRTPDL</sequence>
<dbReference type="PROSITE" id="PS50042">
    <property type="entry name" value="CNMP_BINDING_3"/>
    <property type="match status" value="2"/>
</dbReference>
<evidence type="ECO:0000259" key="2">
    <source>
        <dbReference type="PROSITE" id="PS50042"/>
    </source>
</evidence>
<dbReference type="EMBL" id="VDLU01000005">
    <property type="protein sequence ID" value="TNJ26614.1"/>
    <property type="molecule type" value="Genomic_DNA"/>
</dbReference>
<evidence type="ECO:0000313" key="3">
    <source>
        <dbReference type="EMBL" id="TNJ26614.1"/>
    </source>
</evidence>
<dbReference type="PRINTS" id="PR00103">
    <property type="entry name" value="CAMPKINASE"/>
</dbReference>
<dbReference type="InterPro" id="IPR018490">
    <property type="entry name" value="cNMP-bd_dom_sf"/>
</dbReference>
<comment type="caution">
    <text evidence="3">The sequence shown here is derived from an EMBL/GenBank/DDBJ whole genome shotgun (WGS) entry which is preliminary data.</text>
</comment>
<evidence type="ECO:0000256" key="1">
    <source>
        <dbReference type="SAM" id="MobiDB-lite"/>
    </source>
</evidence>
<dbReference type="Pfam" id="PF00027">
    <property type="entry name" value="cNMP_binding"/>
    <property type="match status" value="1"/>
</dbReference>
<dbReference type="SUPFAM" id="SSF51206">
    <property type="entry name" value="cAMP-binding domain-like"/>
    <property type="match status" value="2"/>
</dbReference>
<dbReference type="SMART" id="SM00100">
    <property type="entry name" value="cNMP"/>
    <property type="match status" value="2"/>
</dbReference>
<dbReference type="InterPro" id="IPR018488">
    <property type="entry name" value="cNMP-bd_CS"/>
</dbReference>
<name>A0A4Z1SLS8_GIAMU</name>
<dbReference type="InterPro" id="IPR000595">
    <property type="entry name" value="cNMP-bd_dom"/>
</dbReference>
<feature type="domain" description="Cyclic nucleotide-binding" evidence="2">
    <location>
        <begin position="172"/>
        <end position="315"/>
    </location>
</feature>
<reference evidence="3 4" key="1">
    <citation type="submission" date="2019-05" db="EMBL/GenBank/DDBJ databases">
        <title>The compact genome of Giardia muris reveals important steps in the evolution of intestinal protozoan parasites.</title>
        <authorList>
            <person name="Xu F."/>
            <person name="Jimenez-Gonzalez A."/>
            <person name="Einarsson E."/>
            <person name="Astvaldsson A."/>
            <person name="Peirasmaki D."/>
            <person name="Eckmann L."/>
            <person name="Andersson J.O."/>
            <person name="Svard S.G."/>
            <person name="Jerlstrom-Hultqvist J."/>
        </authorList>
    </citation>
    <scope>NUCLEOTIDE SEQUENCE [LARGE SCALE GENOMIC DNA]</scope>
    <source>
        <strain evidence="3 4">Roberts-Thomson</strain>
    </source>
</reference>
<gene>
    <name evidence="3" type="ORF">GMRT_11334</name>
</gene>
<accession>A0A4Z1SLS8</accession>
<dbReference type="Proteomes" id="UP000315496">
    <property type="component" value="Chromosome 5"/>
</dbReference>
<keyword evidence="4" id="KW-1185">Reference proteome</keyword>
<dbReference type="PROSITE" id="PS00888">
    <property type="entry name" value="CNMP_BINDING_1"/>
    <property type="match status" value="2"/>
</dbReference>
<dbReference type="CDD" id="cd00038">
    <property type="entry name" value="CAP_ED"/>
    <property type="match status" value="2"/>
</dbReference>
<organism evidence="3 4">
    <name type="scientific">Giardia muris</name>
    <dbReference type="NCBI Taxonomy" id="5742"/>
    <lineage>
        <taxon>Eukaryota</taxon>
        <taxon>Metamonada</taxon>
        <taxon>Diplomonadida</taxon>
        <taxon>Hexamitidae</taxon>
        <taxon>Giardiinae</taxon>
        <taxon>Giardia</taxon>
    </lineage>
</organism>
<proteinExistence type="predicted"/>
<dbReference type="SUPFAM" id="SSF47391">
    <property type="entry name" value="Dimerization-anchoring domain of cAMP-dependent PK regulatory subunit"/>
    <property type="match status" value="1"/>
</dbReference>
<dbReference type="PANTHER" id="PTHR23011:SF28">
    <property type="entry name" value="CYCLIC NUCLEOTIDE-BINDING DOMAIN CONTAINING PROTEIN"/>
    <property type="match status" value="1"/>
</dbReference>
<protein>
    <submittedName>
        <fullName evidence="3">cAMP-dependent protein kinase regulatory chain</fullName>
    </submittedName>
</protein>
<dbReference type="VEuPathDB" id="GiardiaDB:GMRT_11334"/>
<dbReference type="AlphaFoldDB" id="A0A4Z1SLS8"/>
<feature type="compositionally biased region" description="Polar residues" evidence="1">
    <location>
        <begin position="140"/>
        <end position="154"/>
    </location>
</feature>
<evidence type="ECO:0000313" key="4">
    <source>
        <dbReference type="Proteomes" id="UP000315496"/>
    </source>
</evidence>
<feature type="domain" description="Cyclic nucleotide-binding" evidence="2">
    <location>
        <begin position="318"/>
        <end position="418"/>
    </location>
</feature>